<sequence length="256" mass="29984">MEDEKFSPTVLELLCIYAELCCVHTSSHVYWNWWLDHFYRGELIRDTFGKGDKTIDLRNGLFNGKRSKDLPSSNSVRIHLPWLRAIRSISRNGRSISFRASAFWKQSPKGRDYVDMKLSDEDFKFLLSIRSFELPVRIGSELLTESYYPNRFAYQFGFDQVEEAFNVAEIVAKIEGLVDIQRLHLLSSQDSAYTSEIAHMEDNLKELSSDTLELECKEKEILKEKERLRVAKLQDLEKEKNQLNHLVNSIISFNRY</sequence>
<dbReference type="OrthoDB" id="1194411at2759"/>
<dbReference type="EMBL" id="JAKOGI010000156">
    <property type="protein sequence ID" value="KAJ8441660.1"/>
    <property type="molecule type" value="Genomic_DNA"/>
</dbReference>
<feature type="coiled-coil region" evidence="1">
    <location>
        <begin position="197"/>
        <end position="242"/>
    </location>
</feature>
<accession>A0A9Q1QIN2</accession>
<evidence type="ECO:0000313" key="2">
    <source>
        <dbReference type="EMBL" id="KAJ8441660.1"/>
    </source>
</evidence>
<organism evidence="2 3">
    <name type="scientific">Carnegiea gigantea</name>
    <dbReference type="NCBI Taxonomy" id="171969"/>
    <lineage>
        <taxon>Eukaryota</taxon>
        <taxon>Viridiplantae</taxon>
        <taxon>Streptophyta</taxon>
        <taxon>Embryophyta</taxon>
        <taxon>Tracheophyta</taxon>
        <taxon>Spermatophyta</taxon>
        <taxon>Magnoliopsida</taxon>
        <taxon>eudicotyledons</taxon>
        <taxon>Gunneridae</taxon>
        <taxon>Pentapetalae</taxon>
        <taxon>Caryophyllales</taxon>
        <taxon>Cactineae</taxon>
        <taxon>Cactaceae</taxon>
        <taxon>Cactoideae</taxon>
        <taxon>Echinocereeae</taxon>
        <taxon>Carnegiea</taxon>
    </lineage>
</organism>
<protein>
    <submittedName>
        <fullName evidence="2">Uncharacterized protein</fullName>
    </submittedName>
</protein>
<proteinExistence type="predicted"/>
<evidence type="ECO:0000256" key="1">
    <source>
        <dbReference type="SAM" id="Coils"/>
    </source>
</evidence>
<comment type="caution">
    <text evidence="2">The sequence shown here is derived from an EMBL/GenBank/DDBJ whole genome shotgun (WGS) entry which is preliminary data.</text>
</comment>
<keyword evidence="1" id="KW-0175">Coiled coil</keyword>
<dbReference type="AlphaFoldDB" id="A0A9Q1QIN2"/>
<evidence type="ECO:0000313" key="3">
    <source>
        <dbReference type="Proteomes" id="UP001153076"/>
    </source>
</evidence>
<name>A0A9Q1QIN2_9CARY</name>
<dbReference type="Proteomes" id="UP001153076">
    <property type="component" value="Unassembled WGS sequence"/>
</dbReference>
<gene>
    <name evidence="2" type="ORF">Cgig2_019047</name>
</gene>
<reference evidence="2" key="1">
    <citation type="submission" date="2022-04" db="EMBL/GenBank/DDBJ databases">
        <title>Carnegiea gigantea Genome sequencing and assembly v2.</title>
        <authorList>
            <person name="Copetti D."/>
            <person name="Sanderson M.J."/>
            <person name="Burquez A."/>
            <person name="Wojciechowski M.F."/>
        </authorList>
    </citation>
    <scope>NUCLEOTIDE SEQUENCE</scope>
    <source>
        <strain evidence="2">SGP5-SGP5p</strain>
        <tissue evidence="2">Aerial part</tissue>
    </source>
</reference>
<keyword evidence="3" id="KW-1185">Reference proteome</keyword>